<accession>A0A2L2Y0Q1</accession>
<dbReference type="SMART" id="SM00235">
    <property type="entry name" value="ZnMc"/>
    <property type="match status" value="1"/>
</dbReference>
<proteinExistence type="evidence at transcript level"/>
<dbReference type="InterPro" id="IPR006026">
    <property type="entry name" value="Peptidase_Metallo"/>
</dbReference>
<dbReference type="InterPro" id="IPR034035">
    <property type="entry name" value="Astacin-like_dom"/>
</dbReference>
<dbReference type="SUPFAM" id="SSF55486">
    <property type="entry name" value="Metalloproteases ('zincins'), catalytic domain"/>
    <property type="match status" value="1"/>
</dbReference>
<dbReference type="GO" id="GO:0006508">
    <property type="term" value="P:proteolysis"/>
    <property type="evidence" value="ECO:0007669"/>
    <property type="project" value="UniProtKB-KW"/>
</dbReference>
<dbReference type="InterPro" id="IPR001506">
    <property type="entry name" value="Peptidase_M12A"/>
</dbReference>
<comment type="caution">
    <text evidence="3">Lacks conserved residue(s) required for the propagation of feature annotation.</text>
</comment>
<reference evidence="6" key="1">
    <citation type="journal article" date="2016" name="Mol. Ecol. Resour.">
        <title>Evaluation of the impact of RNA preservation methods of spiders for de novo transcriptome assembly.</title>
        <authorList>
            <person name="Kono N."/>
            <person name="Nakamura H."/>
            <person name="Ito Y."/>
            <person name="Tomita M."/>
            <person name="Arakawa K."/>
        </authorList>
    </citation>
    <scope>NUCLEOTIDE SEQUENCE</scope>
    <source>
        <tissue evidence="6">Whole body</tissue>
    </source>
</reference>
<dbReference type="EMBL" id="IAAA01000162">
    <property type="protein sequence ID" value="LAA01567.1"/>
    <property type="molecule type" value="mRNA"/>
</dbReference>
<dbReference type="OrthoDB" id="291007at2759"/>
<dbReference type="GO" id="GO:0008270">
    <property type="term" value="F:zinc ion binding"/>
    <property type="evidence" value="ECO:0007669"/>
    <property type="project" value="UniProtKB-UniRule"/>
</dbReference>
<feature type="chain" id="PRO_5014487627" description="Metalloendopeptidase" evidence="4">
    <location>
        <begin position="17"/>
        <end position="246"/>
    </location>
</feature>
<dbReference type="CDD" id="cd04280">
    <property type="entry name" value="ZnMc_astacin_like"/>
    <property type="match status" value="1"/>
</dbReference>
<keyword evidence="3 4" id="KW-0378">Hydrolase</keyword>
<keyword evidence="4" id="KW-0732">Signal</keyword>
<dbReference type="GO" id="GO:0004222">
    <property type="term" value="F:metalloendopeptidase activity"/>
    <property type="evidence" value="ECO:0007669"/>
    <property type="project" value="UniProtKB-UniRule"/>
</dbReference>
<feature type="signal peptide" evidence="4">
    <location>
        <begin position="1"/>
        <end position="16"/>
    </location>
</feature>
<sequence length="246" mass="27873">MKTAVFLIGLFAVTLAEDIQLSPDQEEEARFALQNPDLYDGDMAGIDGAFDVERNAIAGDRYRWPNAQVPYIIDASLSDKADLIKRGMNDYHKNTCVKFVPRTTEANYVKIFKGQGCYSYVGKINGQQALSLGNGCHYVGTVVHELGHALGFFHEQSRSDRDEHLIIYLENVSKSMQSNFQKLRPQQNILYNTFDHNSIMIYGNKAFSMNGKDTMVARNGQKLTEPYSKQGMTKNDIERVNKMYKC</sequence>
<dbReference type="Gene3D" id="3.40.390.10">
    <property type="entry name" value="Collagenase (Catalytic Domain)"/>
    <property type="match status" value="1"/>
</dbReference>
<keyword evidence="3 4" id="KW-0482">Metalloprotease</keyword>
<dbReference type="PANTHER" id="PTHR10127">
    <property type="entry name" value="DISCOIDIN, CUB, EGF, LAMININ , AND ZINC METALLOPROTEASE DOMAIN CONTAINING"/>
    <property type="match status" value="1"/>
</dbReference>
<comment type="subunit">
    <text evidence="1">Monomer.</text>
</comment>
<feature type="active site" evidence="3">
    <location>
        <position position="145"/>
    </location>
</feature>
<dbReference type="EC" id="3.4.24.-" evidence="4"/>
<dbReference type="AlphaFoldDB" id="A0A2L2Y0Q1"/>
<keyword evidence="3 4" id="KW-0862">Zinc</keyword>
<evidence type="ECO:0000256" key="3">
    <source>
        <dbReference type="PROSITE-ProRule" id="PRU01211"/>
    </source>
</evidence>
<feature type="binding site" evidence="3">
    <location>
        <position position="154"/>
    </location>
    <ligand>
        <name>Zn(2+)</name>
        <dbReference type="ChEBI" id="CHEBI:29105"/>
        <note>catalytic</note>
    </ligand>
</feature>
<evidence type="ECO:0000259" key="5">
    <source>
        <dbReference type="PROSITE" id="PS51864"/>
    </source>
</evidence>
<comment type="cofactor">
    <cofactor evidence="3 4">
        <name>Zn(2+)</name>
        <dbReference type="ChEBI" id="CHEBI:29105"/>
    </cofactor>
    <text evidence="3 4">Binds 1 zinc ion per subunit.</text>
</comment>
<protein>
    <recommendedName>
        <fullName evidence="4">Metalloendopeptidase</fullName>
        <ecNumber evidence="4">3.4.24.-</ecNumber>
    </recommendedName>
</protein>
<organism evidence="6">
    <name type="scientific">Parasteatoda tepidariorum</name>
    <name type="common">Common house spider</name>
    <name type="synonym">Achaearanea tepidariorum</name>
    <dbReference type="NCBI Taxonomy" id="114398"/>
    <lineage>
        <taxon>Eukaryota</taxon>
        <taxon>Metazoa</taxon>
        <taxon>Ecdysozoa</taxon>
        <taxon>Arthropoda</taxon>
        <taxon>Chelicerata</taxon>
        <taxon>Arachnida</taxon>
        <taxon>Araneae</taxon>
        <taxon>Araneomorphae</taxon>
        <taxon>Entelegynae</taxon>
        <taxon>Araneoidea</taxon>
        <taxon>Theridiidae</taxon>
        <taxon>Parasteatoda</taxon>
    </lineage>
</organism>
<feature type="binding site" evidence="3">
    <location>
        <position position="144"/>
    </location>
    <ligand>
        <name>Zn(2+)</name>
        <dbReference type="ChEBI" id="CHEBI:29105"/>
        <note>catalytic</note>
    </ligand>
</feature>
<evidence type="ECO:0000256" key="2">
    <source>
        <dbReference type="ARBA" id="ARBA00025529"/>
    </source>
</evidence>
<evidence type="ECO:0000313" key="6">
    <source>
        <dbReference type="EMBL" id="LAA01567.1"/>
    </source>
</evidence>
<evidence type="ECO:0000256" key="4">
    <source>
        <dbReference type="RuleBase" id="RU361183"/>
    </source>
</evidence>
<evidence type="ECO:0000256" key="1">
    <source>
        <dbReference type="ARBA" id="ARBA00011245"/>
    </source>
</evidence>
<dbReference type="PRINTS" id="PR00480">
    <property type="entry name" value="ASTACIN"/>
</dbReference>
<comment type="function">
    <text evidence="2">Zinc metalloprotease. Provoques deadhesion of endothelial cells from cell cultures, and also degradation of fibronectin, fibrinogen and gelatin in vitro. Its role in the venom is not fully understood but it might act as a spreading factor that facilitates diffusion of other venom toxins. Alternatively, it might be involved in the proteolytic processing of other venom toxins or it might play a role in extra-oral digestion of prey.</text>
</comment>
<keyword evidence="3 4" id="KW-0479">Metal-binding</keyword>
<dbReference type="PANTHER" id="PTHR10127:SF883">
    <property type="entry name" value="ZINC METALLOPROTEINASE NAS-8"/>
    <property type="match status" value="1"/>
</dbReference>
<feature type="domain" description="Peptidase M12A" evidence="5">
    <location>
        <begin position="55"/>
        <end position="246"/>
    </location>
</feature>
<dbReference type="Pfam" id="PF01400">
    <property type="entry name" value="Astacin"/>
    <property type="match status" value="1"/>
</dbReference>
<keyword evidence="3 4" id="KW-0645">Protease</keyword>
<feature type="binding site" evidence="3">
    <location>
        <position position="148"/>
    </location>
    <ligand>
        <name>Zn(2+)</name>
        <dbReference type="ChEBI" id="CHEBI:29105"/>
        <note>catalytic</note>
    </ligand>
</feature>
<dbReference type="PROSITE" id="PS51864">
    <property type="entry name" value="ASTACIN"/>
    <property type="match status" value="1"/>
</dbReference>
<name>A0A2L2Y0Q1_PARTP</name>
<dbReference type="InterPro" id="IPR024079">
    <property type="entry name" value="MetalloPept_cat_dom_sf"/>
</dbReference>